<organism evidence="1 2">
    <name type="scientific">Saezia sanguinis</name>
    <dbReference type="NCBI Taxonomy" id="1965230"/>
    <lineage>
        <taxon>Bacteria</taxon>
        <taxon>Pseudomonadati</taxon>
        <taxon>Pseudomonadota</taxon>
        <taxon>Betaproteobacteria</taxon>
        <taxon>Burkholderiales</taxon>
        <taxon>Saeziaceae</taxon>
        <taxon>Saezia</taxon>
    </lineage>
</organism>
<reference evidence="1 2" key="1">
    <citation type="submission" date="2018-01" db="EMBL/GenBank/DDBJ databases">
        <title>Saezia sanguinis gen. nov., sp. nov., in the order Burkholderiales isolated from human blood.</title>
        <authorList>
            <person name="Medina-Pascual M.J."/>
            <person name="Valdezate S."/>
            <person name="Monzon S."/>
            <person name="Cuesta I."/>
            <person name="Carrasco G."/>
            <person name="Villalon P."/>
            <person name="Saez-Nieto J.A."/>
        </authorList>
    </citation>
    <scope>NUCLEOTIDE SEQUENCE [LARGE SCALE GENOMIC DNA]</scope>
    <source>
        <strain evidence="1 2">CNM695-12</strain>
    </source>
</reference>
<evidence type="ECO:0000313" key="2">
    <source>
        <dbReference type="Proteomes" id="UP000286947"/>
    </source>
</evidence>
<comment type="caution">
    <text evidence="1">The sequence shown here is derived from an EMBL/GenBank/DDBJ whole genome shotgun (WGS) entry which is preliminary data.</text>
</comment>
<dbReference type="AlphaFoldDB" id="A0A433SD78"/>
<name>A0A433SD78_9BURK</name>
<evidence type="ECO:0000313" key="1">
    <source>
        <dbReference type="EMBL" id="RUS66689.1"/>
    </source>
</evidence>
<dbReference type="EMBL" id="PQSP01000003">
    <property type="protein sequence ID" value="RUS66689.1"/>
    <property type="molecule type" value="Genomic_DNA"/>
</dbReference>
<keyword evidence="2" id="KW-1185">Reference proteome</keyword>
<sequence length="94" mass="11106">MDFIFPYYIAICRIYCFDRIVLALSPKGFITISNRFIFRNMVQTLSEYWYLHPPLFIRTNLGQQAIHLENNLIPTVPNPQLRPKPFINRTGFVA</sequence>
<gene>
    <name evidence="1" type="ORF">CUZ56_01479</name>
</gene>
<protein>
    <submittedName>
        <fullName evidence="1">Uncharacterized protein</fullName>
    </submittedName>
</protein>
<proteinExistence type="predicted"/>
<accession>A0A433SD78</accession>
<dbReference type="Proteomes" id="UP000286947">
    <property type="component" value="Unassembled WGS sequence"/>
</dbReference>